<organism evidence="2 3">
    <name type="scientific">Novosphingobium humi</name>
    <dbReference type="NCBI Taxonomy" id="2282397"/>
    <lineage>
        <taxon>Bacteria</taxon>
        <taxon>Pseudomonadati</taxon>
        <taxon>Pseudomonadota</taxon>
        <taxon>Alphaproteobacteria</taxon>
        <taxon>Sphingomonadales</taxon>
        <taxon>Sphingomonadaceae</taxon>
        <taxon>Novosphingobium</taxon>
    </lineage>
</organism>
<proteinExistence type="predicted"/>
<dbReference type="Proteomes" id="UP001218231">
    <property type="component" value="Chromosome"/>
</dbReference>
<dbReference type="PANTHER" id="PTHR46825:SF9">
    <property type="entry name" value="BETA-LACTAMASE-RELATED DOMAIN-CONTAINING PROTEIN"/>
    <property type="match status" value="1"/>
</dbReference>
<keyword evidence="2" id="KW-0378">Hydrolase</keyword>
<protein>
    <submittedName>
        <fullName evidence="2">Serine hydrolase</fullName>
    </submittedName>
</protein>
<dbReference type="GO" id="GO:0016787">
    <property type="term" value="F:hydrolase activity"/>
    <property type="evidence" value="ECO:0007669"/>
    <property type="project" value="UniProtKB-KW"/>
</dbReference>
<feature type="domain" description="Beta-lactamase-related" evidence="1">
    <location>
        <begin position="9"/>
        <end position="348"/>
    </location>
</feature>
<dbReference type="Gene3D" id="3.40.710.10">
    <property type="entry name" value="DD-peptidase/beta-lactamase superfamily"/>
    <property type="match status" value="1"/>
</dbReference>
<evidence type="ECO:0000313" key="3">
    <source>
        <dbReference type="Proteomes" id="UP001218231"/>
    </source>
</evidence>
<reference evidence="2 3" key="1">
    <citation type="submission" date="2023-02" db="EMBL/GenBank/DDBJ databases">
        <title>Genome sequence of Novosphingobium humi KACC 19094.</title>
        <authorList>
            <person name="Kim S."/>
            <person name="Heo J."/>
            <person name="Kwon S.-W."/>
        </authorList>
    </citation>
    <scope>NUCLEOTIDE SEQUENCE [LARGE SCALE GENOMIC DNA]</scope>
    <source>
        <strain evidence="2 3">KACC 19094</strain>
    </source>
</reference>
<sequence>MSVHATDDFDAFVANQMAAARIPGLALGLAREGAVSFTRAYGYADLRRHRPTTSDTMFHIASITKVITAQTVMLMVDEGKIALDDPIARHLDFAILGEGAAAITFRHLLAHMSGISDEYYYEVDFRQRGGDSPMQIGTLLREYLAAGGHYARNGNLKRPPGTQWDYSNIGYALLGYLVGRIAAQDMRDLTRERLFRPLGLGHISWTISGTAERLRATPYDLISGTVTPVEPVGFPDWSTGMIRASVSDLTVLMAAAANGGATRNARLLSEAGMAEMLAMQKLPGLPDWLTGQGLGWQQSLLEGIPRINHWGGDPGVFTMAYLEPARRTGIVILSNLSATRESRAALTAIAARMLA</sequence>
<dbReference type="EMBL" id="CP117417">
    <property type="protein sequence ID" value="WCT78623.1"/>
    <property type="molecule type" value="Genomic_DNA"/>
</dbReference>
<dbReference type="InterPro" id="IPR001466">
    <property type="entry name" value="Beta-lactam-related"/>
</dbReference>
<keyword evidence="3" id="KW-1185">Reference proteome</keyword>
<evidence type="ECO:0000313" key="2">
    <source>
        <dbReference type="EMBL" id="WCT78623.1"/>
    </source>
</evidence>
<dbReference type="RefSeq" id="WP_273618933.1">
    <property type="nucleotide sequence ID" value="NZ_CP117417.1"/>
</dbReference>
<name>A0ABY7U053_9SPHN</name>
<dbReference type="InterPro" id="IPR012338">
    <property type="entry name" value="Beta-lactam/transpept-like"/>
</dbReference>
<dbReference type="InterPro" id="IPR050491">
    <property type="entry name" value="AmpC-like"/>
</dbReference>
<gene>
    <name evidence="2" type="ORF">PQ457_06585</name>
</gene>
<accession>A0ABY7U053</accession>
<dbReference type="Pfam" id="PF00144">
    <property type="entry name" value="Beta-lactamase"/>
    <property type="match status" value="1"/>
</dbReference>
<evidence type="ECO:0000259" key="1">
    <source>
        <dbReference type="Pfam" id="PF00144"/>
    </source>
</evidence>
<dbReference type="PANTHER" id="PTHR46825">
    <property type="entry name" value="D-ALANYL-D-ALANINE-CARBOXYPEPTIDASE/ENDOPEPTIDASE AMPH"/>
    <property type="match status" value="1"/>
</dbReference>
<dbReference type="SUPFAM" id="SSF56601">
    <property type="entry name" value="beta-lactamase/transpeptidase-like"/>
    <property type="match status" value="1"/>
</dbReference>